<keyword evidence="2" id="KW-1185">Reference proteome</keyword>
<dbReference type="EMBL" id="CP043727">
    <property type="protein sequence ID" value="QHB31028.1"/>
    <property type="molecule type" value="Genomic_DNA"/>
</dbReference>
<sequence>MNEERMVNMTYPIHTCVFTALQFHGRELLSLAASSEWLWFEYYLNVSLPTLIQEYQQSMVVTAFEIEYTAPFEFFDANQFTASVTKVRVRQNDNIFEFHYEFSANNIVFSRVMICFRLLLLSGDDALTAVPGKVDEKLLQRFLPEEIDSSNIVRAVPKLLNKIETEGLLITESNDLFTLYRHQCEVADQWSFIELPTLASAGRERLIISLDDDPAELRRTMEKPIKSIVAKLSCPFFLFDEGRVRTRAYLLNKQPIFVHHVFNVSRADTLAAIVIESF</sequence>
<reference evidence="2" key="1">
    <citation type="submission" date="2019-09" db="EMBL/GenBank/DDBJ databases">
        <title>Yersinia canariae sp. nov., isolated from a human yersiniosis case.</title>
        <authorList>
            <person name="Nguyen S.V."/>
            <person name="Greig D."/>
            <person name="Hurley D."/>
            <person name="Cao Y."/>
            <person name="McCabe E."/>
            <person name="Mitchell M."/>
            <person name="Jenkins C."/>
            <person name="Fanning S."/>
        </authorList>
    </citation>
    <scope>NUCLEOTIDE SEQUENCE [LARGE SCALE GENOMIC DNA]</scope>
    <source>
        <strain evidence="2">NCTC 14382</strain>
    </source>
</reference>
<evidence type="ECO:0000313" key="2">
    <source>
        <dbReference type="Proteomes" id="UP000464402"/>
    </source>
</evidence>
<name>A0A857EUI6_9GAMM</name>
<protein>
    <submittedName>
        <fullName evidence="1">Uncharacterized protein</fullName>
    </submittedName>
</protein>
<dbReference type="Proteomes" id="UP000464402">
    <property type="component" value="Chromosome"/>
</dbReference>
<dbReference type="KEGG" id="yca:F0T03_01635"/>
<evidence type="ECO:0000313" key="1">
    <source>
        <dbReference type="EMBL" id="QHB31028.1"/>
    </source>
</evidence>
<proteinExistence type="predicted"/>
<organism evidence="1 2">
    <name type="scientific">Yersinia canariae</name>
    <dbReference type="NCBI Taxonomy" id="2607663"/>
    <lineage>
        <taxon>Bacteria</taxon>
        <taxon>Pseudomonadati</taxon>
        <taxon>Pseudomonadota</taxon>
        <taxon>Gammaproteobacteria</taxon>
        <taxon>Enterobacterales</taxon>
        <taxon>Yersiniaceae</taxon>
        <taxon>Yersinia</taxon>
    </lineage>
</organism>
<gene>
    <name evidence="1" type="ORF">F0T03_01635</name>
</gene>
<dbReference type="AlphaFoldDB" id="A0A857EUI6"/>
<accession>A0A857EUI6</accession>
<dbReference type="RefSeq" id="WP_159677115.1">
    <property type="nucleotide sequence ID" value="NZ_CP043727.1"/>
</dbReference>